<keyword evidence="5" id="KW-0067">ATP-binding</keyword>
<dbReference type="GO" id="GO:0005524">
    <property type="term" value="F:ATP binding"/>
    <property type="evidence" value="ECO:0007669"/>
    <property type="project" value="UniProtKB-KW"/>
</dbReference>
<dbReference type="EMBL" id="FNYW01000049">
    <property type="protein sequence ID" value="SEJ01236.1"/>
    <property type="molecule type" value="Genomic_DNA"/>
</dbReference>
<evidence type="ECO:0000313" key="8">
    <source>
        <dbReference type="Proteomes" id="UP000198564"/>
    </source>
</evidence>
<keyword evidence="2" id="KW-0808">Transferase</keyword>
<dbReference type="InterPro" id="IPR004625">
    <property type="entry name" value="PyrdxlKinase"/>
</dbReference>
<keyword evidence="4 7" id="KW-0418">Kinase</keyword>
<evidence type="ECO:0000256" key="1">
    <source>
        <dbReference type="ARBA" id="ARBA00012104"/>
    </source>
</evidence>
<dbReference type="EC" id="2.7.1.35" evidence="1"/>
<accession>A0A1H6VBM0</accession>
<dbReference type="GO" id="GO:0008478">
    <property type="term" value="F:pyridoxal kinase activity"/>
    <property type="evidence" value="ECO:0007669"/>
    <property type="project" value="UniProtKB-EC"/>
</dbReference>
<dbReference type="STRING" id="1130080.SAMN04488113_1493"/>
<reference evidence="8" key="1">
    <citation type="submission" date="2016-10" db="EMBL/GenBank/DDBJ databases">
        <authorList>
            <person name="Varghese N."/>
            <person name="Submissions S."/>
        </authorList>
    </citation>
    <scope>NUCLEOTIDE SEQUENCE [LARGE SCALE GENOMIC DNA]</scope>
    <source>
        <strain evidence="8">DSM 25751</strain>
    </source>
</reference>
<proteinExistence type="predicted"/>
<dbReference type="GO" id="GO:0009443">
    <property type="term" value="P:pyridoxal 5'-phosphate salvage"/>
    <property type="evidence" value="ECO:0007669"/>
    <property type="project" value="InterPro"/>
</dbReference>
<protein>
    <recommendedName>
        <fullName evidence="1">pyridoxal kinase</fullName>
        <ecNumber evidence="1">2.7.1.35</ecNumber>
    </recommendedName>
</protein>
<organism evidence="7 8">
    <name type="scientific">Alkalibacterium gilvum</name>
    <dbReference type="NCBI Taxonomy" id="1130080"/>
    <lineage>
        <taxon>Bacteria</taxon>
        <taxon>Bacillati</taxon>
        <taxon>Bacillota</taxon>
        <taxon>Bacilli</taxon>
        <taxon>Lactobacillales</taxon>
        <taxon>Carnobacteriaceae</taxon>
        <taxon>Alkalibacterium</taxon>
    </lineage>
</organism>
<dbReference type="SUPFAM" id="SSF53613">
    <property type="entry name" value="Ribokinase-like"/>
    <property type="match status" value="1"/>
</dbReference>
<evidence type="ECO:0000256" key="5">
    <source>
        <dbReference type="ARBA" id="ARBA00022840"/>
    </source>
</evidence>
<dbReference type="RefSeq" id="WP_177170569.1">
    <property type="nucleotide sequence ID" value="NZ_FNYW01000049.1"/>
</dbReference>
<dbReference type="Gene3D" id="3.40.1190.20">
    <property type="match status" value="1"/>
</dbReference>
<feature type="domain" description="Pyridoxamine kinase/Phosphomethylpyrimidine kinase" evidence="6">
    <location>
        <begin position="71"/>
        <end position="225"/>
    </location>
</feature>
<evidence type="ECO:0000259" key="6">
    <source>
        <dbReference type="Pfam" id="PF08543"/>
    </source>
</evidence>
<dbReference type="InterPro" id="IPR013749">
    <property type="entry name" value="PM/HMP-P_kinase-1"/>
</dbReference>
<keyword evidence="8" id="KW-1185">Reference proteome</keyword>
<keyword evidence="3" id="KW-0547">Nucleotide-binding</keyword>
<evidence type="ECO:0000313" key="7">
    <source>
        <dbReference type="EMBL" id="SEJ01236.1"/>
    </source>
</evidence>
<sequence length="225" mass="25406">MRENKVLLVSDFVGVGKVALSTMIPILNIMEADVSYLPTAVISNNFDYGKVVVKELTDFMKDNKNTWKELDFQFDTITTGILMNPQQVEIVKEIINYHDRKPFIISDPIMGENGEIYPGLSNDLVEASRLMALEADLIIPNLTEFCLIVGRDYPCTDELNHTQLVSWLEKAKDKGVKSAIITSVKIEDEYYVYGYSEEESIFRVKIDYVPVEVGGTGDIFTSLIT</sequence>
<dbReference type="InterPro" id="IPR029056">
    <property type="entry name" value="Ribokinase-like"/>
</dbReference>
<dbReference type="GO" id="GO:0005829">
    <property type="term" value="C:cytosol"/>
    <property type="evidence" value="ECO:0007669"/>
    <property type="project" value="TreeGrafter"/>
</dbReference>
<gene>
    <name evidence="7" type="ORF">SAMN04488113_1493</name>
</gene>
<dbReference type="PANTHER" id="PTHR10534:SF2">
    <property type="entry name" value="PYRIDOXAL KINASE"/>
    <property type="match status" value="1"/>
</dbReference>
<dbReference type="AlphaFoldDB" id="A0A1H6VBM0"/>
<dbReference type="Proteomes" id="UP000198564">
    <property type="component" value="Unassembled WGS sequence"/>
</dbReference>
<evidence type="ECO:0000256" key="4">
    <source>
        <dbReference type="ARBA" id="ARBA00022777"/>
    </source>
</evidence>
<name>A0A1H6VBM0_9LACT</name>
<evidence type="ECO:0000256" key="3">
    <source>
        <dbReference type="ARBA" id="ARBA00022741"/>
    </source>
</evidence>
<evidence type="ECO:0000256" key="2">
    <source>
        <dbReference type="ARBA" id="ARBA00022679"/>
    </source>
</evidence>
<dbReference type="Pfam" id="PF08543">
    <property type="entry name" value="Phos_pyr_kin"/>
    <property type="match status" value="1"/>
</dbReference>
<dbReference type="PANTHER" id="PTHR10534">
    <property type="entry name" value="PYRIDOXAL KINASE"/>
    <property type="match status" value="1"/>
</dbReference>